<dbReference type="InterPro" id="IPR029062">
    <property type="entry name" value="Class_I_gatase-like"/>
</dbReference>
<dbReference type="GO" id="GO:0009236">
    <property type="term" value="P:cobalamin biosynthetic process"/>
    <property type="evidence" value="ECO:0007669"/>
    <property type="project" value="UniProtKB-KW"/>
</dbReference>
<dbReference type="PROSITE" id="PS51274">
    <property type="entry name" value="GATASE_COBBQ"/>
    <property type="match status" value="1"/>
</dbReference>
<keyword evidence="2" id="KW-0169">Cobalamin biosynthesis</keyword>
<gene>
    <name evidence="5" type="ordered locus">Sulba_2131</name>
</gene>
<dbReference type="Proteomes" id="UP000006176">
    <property type="component" value="Chromosome"/>
</dbReference>
<evidence type="ECO:0000256" key="1">
    <source>
        <dbReference type="ARBA" id="ARBA00004953"/>
    </source>
</evidence>
<dbReference type="KEGG" id="sba:Sulba_2131"/>
<dbReference type="RefSeq" id="WP_014770271.1">
    <property type="nucleotide sequence ID" value="NC_018002.1"/>
</dbReference>
<evidence type="ECO:0000313" key="6">
    <source>
        <dbReference type="Proteomes" id="UP000006176"/>
    </source>
</evidence>
<sequence length="418" mass="46677">MHLCISATASHSGKTLLSTALLHRYRGTIRPYKIGPDFIDPHFHAHLCGTPSINLDSYMMNEAQVQWLYAHYNDKKSTLIEGVMGYYDGEDMGCSTYGITALLGVATLMILDAKGSYITLSAIVHGLKTYKPHHTIKAIVLNHIGSLSHYERIKAILEHDHPEIAVVGWIKKELKAIPSTHLGLDLTQTSLLDSLSDDVLEHIDLALLEQIAQPITPFTKPSYPFEAFAKTTQKLALVYDENFSFLYHDNLCFLQEVFQEVRMVDASKDEAIPDDVDAVYICGGYVETPQAYAKLQKAERFKASLCAHAKSKKVYAECAGLLYLGNKVDDKAMSALLDVDFTLEKRPQRLGYYHTPCGVKGHAFHYTKTCDTSLHSEPLIKASTHESSSGSWQKGGIFGTYLHTLFRAHPTLIQERLV</sequence>
<dbReference type="eggNOG" id="COG1797">
    <property type="taxonomic scope" value="Bacteria"/>
</dbReference>
<evidence type="ECO:0000256" key="2">
    <source>
        <dbReference type="ARBA" id="ARBA00022573"/>
    </source>
</evidence>
<dbReference type="Pfam" id="PF07685">
    <property type="entry name" value="GATase_3"/>
    <property type="match status" value="1"/>
</dbReference>
<keyword evidence="6" id="KW-1185">Reference proteome</keyword>
<dbReference type="SUPFAM" id="SSF52540">
    <property type="entry name" value="P-loop containing nucleoside triphosphate hydrolases"/>
    <property type="match status" value="1"/>
</dbReference>
<organism evidence="5 6">
    <name type="scientific">Sulfurospirillum barnesii (strain ATCC 700032 / DSM 10660 / SES-3)</name>
    <dbReference type="NCBI Taxonomy" id="760154"/>
    <lineage>
        <taxon>Bacteria</taxon>
        <taxon>Pseudomonadati</taxon>
        <taxon>Campylobacterota</taxon>
        <taxon>Epsilonproteobacteria</taxon>
        <taxon>Campylobacterales</taxon>
        <taxon>Sulfurospirillaceae</taxon>
        <taxon>Sulfurospirillum</taxon>
    </lineage>
</organism>
<dbReference type="PANTHER" id="PTHR43873:SF1">
    <property type="entry name" value="COBYRINATE A,C-DIAMIDE SYNTHASE"/>
    <property type="match status" value="1"/>
</dbReference>
<dbReference type="InterPro" id="IPR011698">
    <property type="entry name" value="GATase_3"/>
</dbReference>
<dbReference type="InterPro" id="IPR004484">
    <property type="entry name" value="CbiA/CobB_synth"/>
</dbReference>
<accession>I3XZN2</accession>
<evidence type="ECO:0000259" key="4">
    <source>
        <dbReference type="Pfam" id="PF07685"/>
    </source>
</evidence>
<dbReference type="PATRIC" id="fig|760154.4.peg.2128"/>
<dbReference type="AlphaFoldDB" id="I3XZN2"/>
<protein>
    <submittedName>
        <fullName evidence="5">Cobyrinic acid a,c-diamide synthase</fullName>
    </submittedName>
</protein>
<dbReference type="SUPFAM" id="SSF52317">
    <property type="entry name" value="Class I glutamine amidotransferase-like"/>
    <property type="match status" value="1"/>
</dbReference>
<comment type="pathway">
    <text evidence="1">Cofactor biosynthesis; adenosylcobalamin biosynthesis.</text>
</comment>
<reference evidence="5 6" key="1">
    <citation type="submission" date="2012-06" db="EMBL/GenBank/DDBJ databases">
        <title>Complete sequence of Sulfurospirillum barnesii SES-3.</title>
        <authorList>
            <consortium name="US DOE Joint Genome Institute"/>
            <person name="Lucas S."/>
            <person name="Han J."/>
            <person name="Lapidus A."/>
            <person name="Cheng J.-F."/>
            <person name="Goodwin L."/>
            <person name="Pitluck S."/>
            <person name="Peters L."/>
            <person name="Ovchinnikova G."/>
            <person name="Lu M."/>
            <person name="Detter J.C."/>
            <person name="Han C."/>
            <person name="Tapia R."/>
            <person name="Land M."/>
            <person name="Hauser L."/>
            <person name="Kyrpides N."/>
            <person name="Ivanova N."/>
            <person name="Pagani I."/>
            <person name="Stolz J."/>
            <person name="Arkin A."/>
            <person name="Dehal P."/>
            <person name="Oremland R."/>
            <person name="Saltikov C."/>
            <person name="Basu P."/>
            <person name="Hollibaugh J."/>
            <person name="Newman D."/>
            <person name="Stolyar S."/>
            <person name="Hazen T."/>
            <person name="Woyke T."/>
        </authorList>
    </citation>
    <scope>NUCLEOTIDE SEQUENCE [LARGE SCALE GENOMIC DNA]</scope>
    <source>
        <strain evidence="6">ATCC 700032 / DSM 10660 / SES-3</strain>
    </source>
</reference>
<dbReference type="PANTHER" id="PTHR43873">
    <property type="entry name" value="COBYRINATE A,C-DIAMIDE SYNTHASE"/>
    <property type="match status" value="1"/>
</dbReference>
<keyword evidence="3" id="KW-0315">Glutamine amidotransferase</keyword>
<evidence type="ECO:0000256" key="3">
    <source>
        <dbReference type="ARBA" id="ARBA00022962"/>
    </source>
</evidence>
<dbReference type="GO" id="GO:0042242">
    <property type="term" value="F:cobyrinic acid a,c-diamide synthase activity"/>
    <property type="evidence" value="ECO:0007669"/>
    <property type="project" value="InterPro"/>
</dbReference>
<proteinExistence type="predicted"/>
<evidence type="ECO:0000313" key="5">
    <source>
        <dbReference type="EMBL" id="AFL69406.1"/>
    </source>
</evidence>
<dbReference type="HOGENOM" id="CLU_022752_2_1_7"/>
<dbReference type="EMBL" id="CP003333">
    <property type="protein sequence ID" value="AFL69406.1"/>
    <property type="molecule type" value="Genomic_DNA"/>
</dbReference>
<feature type="domain" description="CobB/CobQ-like glutamine amidotransferase" evidence="4">
    <location>
        <begin position="235"/>
        <end position="409"/>
    </location>
</feature>
<dbReference type="NCBIfam" id="NF002204">
    <property type="entry name" value="PRK01077.1"/>
    <property type="match status" value="1"/>
</dbReference>
<dbReference type="InterPro" id="IPR027417">
    <property type="entry name" value="P-loop_NTPase"/>
</dbReference>
<dbReference type="STRING" id="760154.Sulba_2131"/>
<dbReference type="OrthoDB" id="9764035at2"/>
<name>I3XZN2_SULBS</name>